<name>A0A7H0F4X5_9CYAN</name>
<evidence type="ECO:0000259" key="1">
    <source>
        <dbReference type="Pfam" id="PF13304"/>
    </source>
</evidence>
<evidence type="ECO:0000313" key="2">
    <source>
        <dbReference type="EMBL" id="QNP31091.1"/>
    </source>
</evidence>
<dbReference type="GO" id="GO:0005524">
    <property type="term" value="F:ATP binding"/>
    <property type="evidence" value="ECO:0007669"/>
    <property type="project" value="InterPro"/>
</dbReference>
<dbReference type="PANTHER" id="PTHR32182:SF22">
    <property type="entry name" value="ATP-DEPENDENT ENDONUCLEASE, OLD FAMILY-RELATED"/>
    <property type="match status" value="1"/>
</dbReference>
<organism evidence="2 3">
    <name type="scientific">Cylindrospermopsis curvispora GIHE-G1</name>
    <dbReference type="NCBI Taxonomy" id="2666332"/>
    <lineage>
        <taxon>Bacteria</taxon>
        <taxon>Bacillati</taxon>
        <taxon>Cyanobacteriota</taxon>
        <taxon>Cyanophyceae</taxon>
        <taxon>Nostocales</taxon>
        <taxon>Aphanizomenonaceae</taxon>
        <taxon>Cylindrospermopsis</taxon>
    </lineage>
</organism>
<accession>A0A7H0F4X5</accession>
<dbReference type="GO" id="GO:0006302">
    <property type="term" value="P:double-strand break repair"/>
    <property type="evidence" value="ECO:0007669"/>
    <property type="project" value="TreeGrafter"/>
</dbReference>
<proteinExistence type="predicted"/>
<dbReference type="InterPro" id="IPR027417">
    <property type="entry name" value="P-loop_NTPase"/>
</dbReference>
<dbReference type="EMBL" id="CP060822">
    <property type="protein sequence ID" value="QNP31091.1"/>
    <property type="molecule type" value="Genomic_DNA"/>
</dbReference>
<dbReference type="CDD" id="cd00267">
    <property type="entry name" value="ABC_ATPase"/>
    <property type="match status" value="1"/>
</dbReference>
<dbReference type="Gene3D" id="3.40.50.300">
    <property type="entry name" value="P-loop containing nucleotide triphosphate hydrolases"/>
    <property type="match status" value="1"/>
</dbReference>
<dbReference type="Proteomes" id="UP000516013">
    <property type="component" value="Chromosome"/>
</dbReference>
<dbReference type="KEGG" id="ccur:IAR63_02680"/>
<dbReference type="GO" id="GO:0016887">
    <property type="term" value="F:ATP hydrolysis activity"/>
    <property type="evidence" value="ECO:0007669"/>
    <property type="project" value="InterPro"/>
</dbReference>
<keyword evidence="3" id="KW-1185">Reference proteome</keyword>
<gene>
    <name evidence="2" type="ORF">IAR63_02680</name>
</gene>
<dbReference type="GO" id="GO:0000731">
    <property type="term" value="P:DNA synthesis involved in DNA repair"/>
    <property type="evidence" value="ECO:0007669"/>
    <property type="project" value="TreeGrafter"/>
</dbReference>
<dbReference type="SUPFAM" id="SSF52540">
    <property type="entry name" value="P-loop containing nucleoside triphosphate hydrolases"/>
    <property type="match status" value="1"/>
</dbReference>
<feature type="domain" description="ATPase AAA-type core" evidence="1">
    <location>
        <begin position="61"/>
        <end position="179"/>
    </location>
</feature>
<dbReference type="Pfam" id="PF13304">
    <property type="entry name" value="AAA_21"/>
    <property type="match status" value="1"/>
</dbReference>
<dbReference type="InterPro" id="IPR003959">
    <property type="entry name" value="ATPase_AAA_core"/>
</dbReference>
<reference evidence="2 3" key="1">
    <citation type="submission" date="2020-08" db="EMBL/GenBank/DDBJ databases">
        <title>Complete genome sequence of Raphidiopsis curvispora isolated from drinking water reservoir in South Korea.</title>
        <authorList>
            <person name="Jeong J."/>
        </authorList>
    </citation>
    <scope>NUCLEOTIDE SEQUENCE [LARGE SCALE GENOMIC DNA]</scope>
    <source>
        <strain evidence="2 3">GIHE-G1</strain>
    </source>
</reference>
<dbReference type="PANTHER" id="PTHR32182">
    <property type="entry name" value="DNA REPLICATION AND REPAIR PROTEIN RECF"/>
    <property type="match status" value="1"/>
</dbReference>
<evidence type="ECO:0000313" key="3">
    <source>
        <dbReference type="Proteomes" id="UP000516013"/>
    </source>
</evidence>
<dbReference type="AlphaFoldDB" id="A0A7H0F4X5"/>
<protein>
    <submittedName>
        <fullName evidence="2">AAA family ATPase</fullName>
    </submittedName>
</protein>
<sequence length="257" mass="29821">MEPASNVIEDARKLLDFVSQWQFYNANSFDLEKIKTSETKITSPDKYVSASGDNLALVFENLIREDIFFEETINKAMTLVLPRTYRIRCVRSQELSLVMEWYSLDTKKPLCLKELSDGTIRMLCWAIILHSPVLPSLLVIDEPELGLHVAWMRILSEWIKMAAHKTQIIIATHSPDLLDHFTDCLEKVYCFDSYGKSHFSIKKLTQEMLADKRAKSDAILWRLSHKMKEMGFSFDAPESFSKYDSQRNCVKTNYQNC</sequence>